<dbReference type="GO" id="GO:0016289">
    <property type="term" value="F:acyl-CoA hydrolase activity"/>
    <property type="evidence" value="ECO:0007669"/>
    <property type="project" value="UniProtKB-ARBA"/>
</dbReference>
<reference evidence="3 4" key="1">
    <citation type="submission" date="2020-05" db="EMBL/GenBank/DDBJ databases">
        <title>Draft genome sequence of Desulfovibrio sp. strain HN2T.</title>
        <authorList>
            <person name="Ueno A."/>
            <person name="Tamazawa S."/>
            <person name="Tamamura S."/>
            <person name="Murakami T."/>
            <person name="Kiyama T."/>
            <person name="Inomata H."/>
            <person name="Amano Y."/>
            <person name="Miyakawa K."/>
            <person name="Tamaki H."/>
            <person name="Naganuma T."/>
            <person name="Kaneko K."/>
        </authorList>
    </citation>
    <scope>NUCLEOTIDE SEQUENCE [LARGE SCALE GENOMIC DNA]</scope>
    <source>
        <strain evidence="3 4">HN2</strain>
    </source>
</reference>
<dbReference type="Proteomes" id="UP000503840">
    <property type="component" value="Unassembled WGS sequence"/>
</dbReference>
<protein>
    <recommendedName>
        <fullName evidence="2">Thioesterase domain-containing protein</fullName>
    </recommendedName>
</protein>
<evidence type="ECO:0000259" key="2">
    <source>
        <dbReference type="Pfam" id="PF03061"/>
    </source>
</evidence>
<gene>
    <name evidence="3" type="ORF">DSM101010T_10190</name>
</gene>
<dbReference type="InterPro" id="IPR029069">
    <property type="entry name" value="HotDog_dom_sf"/>
</dbReference>
<dbReference type="SUPFAM" id="SSF54637">
    <property type="entry name" value="Thioesterase/thiol ester dehydrase-isomerase"/>
    <property type="match status" value="1"/>
</dbReference>
<dbReference type="EMBL" id="BLVO01000012">
    <property type="protein sequence ID" value="GFM32654.1"/>
    <property type="molecule type" value="Genomic_DNA"/>
</dbReference>
<comment type="caution">
    <text evidence="3">The sequence shown here is derived from an EMBL/GenBank/DDBJ whole genome shotgun (WGS) entry which is preliminary data.</text>
</comment>
<proteinExistence type="predicted"/>
<feature type="domain" description="Thioesterase" evidence="2">
    <location>
        <begin position="51"/>
        <end position="123"/>
    </location>
</feature>
<evidence type="ECO:0000256" key="1">
    <source>
        <dbReference type="ARBA" id="ARBA00022801"/>
    </source>
</evidence>
<name>A0A7J0BHT9_9BACT</name>
<dbReference type="CDD" id="cd03443">
    <property type="entry name" value="PaaI_thioesterase"/>
    <property type="match status" value="1"/>
</dbReference>
<dbReference type="InterPro" id="IPR006683">
    <property type="entry name" value="Thioestr_dom"/>
</dbReference>
<keyword evidence="4" id="KW-1185">Reference proteome</keyword>
<keyword evidence="1" id="KW-0378">Hydrolase</keyword>
<accession>A0A7J0BHT9</accession>
<dbReference type="Pfam" id="PF03061">
    <property type="entry name" value="4HBT"/>
    <property type="match status" value="1"/>
</dbReference>
<dbReference type="AlphaFoldDB" id="A0A7J0BHT9"/>
<dbReference type="RefSeq" id="WP_174404345.1">
    <property type="nucleotide sequence ID" value="NZ_BLVO01000012.1"/>
</dbReference>
<dbReference type="Gene3D" id="3.10.129.10">
    <property type="entry name" value="Hotdog Thioesterase"/>
    <property type="match status" value="1"/>
</dbReference>
<sequence length="138" mass="15411">MHNATLHNFIENEFPFHLLLGVRVDHLGEDCVRLFIPYKDQLIGHAKRSMIHGGVISSLVDICGGFAVWTHCKPEDHIATITLSVDYLRPAKAFDLYAEAKIRLLGNKVGNAHVVVWSAGNRETHIAEGRGVYNIKRG</sequence>
<evidence type="ECO:0000313" key="3">
    <source>
        <dbReference type="EMBL" id="GFM32654.1"/>
    </source>
</evidence>
<dbReference type="NCBIfam" id="TIGR00369">
    <property type="entry name" value="unchar_dom_1"/>
    <property type="match status" value="1"/>
</dbReference>
<evidence type="ECO:0000313" key="4">
    <source>
        <dbReference type="Proteomes" id="UP000503840"/>
    </source>
</evidence>
<organism evidence="3 4">
    <name type="scientific">Desulfovibrio subterraneus</name>
    <dbReference type="NCBI Taxonomy" id="2718620"/>
    <lineage>
        <taxon>Bacteria</taxon>
        <taxon>Pseudomonadati</taxon>
        <taxon>Thermodesulfobacteriota</taxon>
        <taxon>Desulfovibrionia</taxon>
        <taxon>Desulfovibrionales</taxon>
        <taxon>Desulfovibrionaceae</taxon>
        <taxon>Desulfovibrio</taxon>
    </lineage>
</organism>
<dbReference type="InterPro" id="IPR003736">
    <property type="entry name" value="PAAI_dom"/>
</dbReference>